<dbReference type="SUPFAM" id="SSF52210">
    <property type="entry name" value="Succinyl-CoA synthetase domains"/>
    <property type="match status" value="2"/>
</dbReference>
<dbReference type="Gene3D" id="3.30.470.20">
    <property type="entry name" value="ATP-grasp fold, B domain"/>
    <property type="match status" value="1"/>
</dbReference>
<evidence type="ECO:0000259" key="3">
    <source>
        <dbReference type="PROSITE" id="PS50975"/>
    </source>
</evidence>
<keyword evidence="2" id="KW-0547">Nucleotide-binding</keyword>
<dbReference type="Pfam" id="PF13380">
    <property type="entry name" value="CoA_binding_2"/>
    <property type="match status" value="1"/>
</dbReference>
<sequence length="683" mass="69632">MQPLARLMRPASIAVVGGGTWCAAVVEGCRRIGFAGPVWPVHPTRPEIAGLPAFASVAALPEAPDAVFIGVNRAASIEVLGALSAMGAGGAVCFASGFRESTSETGDGAALEAALVAAAGPMRILGPNCYGFLNLLDGASLWPDQHGAERGTRGVAIVTQSSNLALNLTMQARGLPLAYVVTVGNQAQSGLPEIAETLLEDPRVTALGLHVEGVGHLPAFIAMAARARALGKPVVILKSGSSEGARAAALSHTGSLAGNDAGAGALFDRLGMARVRTPAEMVEALKLLHAIGPLSSTRIGVLSSSGGEAGIIADMVEHRALDCPPLTQTQRDGLRAALGPKVALANPLDYHTYIWGDRDALARVFAAMLAPHIAIGVAILDFPRPDRCDAAAWEIVIEACADAMAATGKPMAILSSLTETMPEATAKAMMARGVVPLAGFAEGLAALEAAARLGQVPGQGHRAGDPLVPGPEPVNARLLTEAQAKALLAEHGVPVPRRALAASPTEAAEAAARIGFPVVLKALGVAHKTEAGAIALNLSDAPAVAAAAARMGGAEFLVEEMVDGSVAEVLVGILRDPAHGFVLTLGAGGVLTEVLADTTSLLLPVRADDIDAALDRLRIAPLLRGYRGRPAADRAGLIAAILAVQDCAMAHAATLLELEINPLIATPDRAVAVDALIQLGERP</sequence>
<evidence type="ECO:0000256" key="1">
    <source>
        <dbReference type="ARBA" id="ARBA00022532"/>
    </source>
</evidence>
<evidence type="ECO:0000313" key="5">
    <source>
        <dbReference type="Proteomes" id="UP001337723"/>
    </source>
</evidence>
<dbReference type="AlphaFoldDB" id="A0AA48HRC3"/>
<dbReference type="InterPro" id="IPR016102">
    <property type="entry name" value="Succinyl-CoA_synth-like"/>
</dbReference>
<dbReference type="Gene3D" id="3.40.50.261">
    <property type="entry name" value="Succinyl-CoA synthetase domains"/>
    <property type="match status" value="2"/>
</dbReference>
<name>A0AA48HRC3_9RHOB</name>
<dbReference type="SUPFAM" id="SSF56059">
    <property type="entry name" value="Glutathione synthetase ATP-binding domain-like"/>
    <property type="match status" value="1"/>
</dbReference>
<dbReference type="InterPro" id="IPR032875">
    <property type="entry name" value="Succ_CoA_lig_flav_dom"/>
</dbReference>
<dbReference type="SUPFAM" id="SSF51735">
    <property type="entry name" value="NAD(P)-binding Rossmann-fold domains"/>
    <property type="match status" value="1"/>
</dbReference>
<organism evidence="4 5">
    <name type="scientific">Roseicyclus marinus</name>
    <dbReference type="NCBI Taxonomy" id="2161673"/>
    <lineage>
        <taxon>Bacteria</taxon>
        <taxon>Pseudomonadati</taxon>
        <taxon>Pseudomonadota</taxon>
        <taxon>Alphaproteobacteria</taxon>
        <taxon>Rhodobacterales</taxon>
        <taxon>Roseobacteraceae</taxon>
        <taxon>Roseicyclus</taxon>
    </lineage>
</organism>
<dbReference type="KEGG" id="rmai:MACH21_08180"/>
<keyword evidence="5" id="KW-1185">Reference proteome</keyword>
<dbReference type="Gene3D" id="3.40.50.720">
    <property type="entry name" value="NAD(P)-binding Rossmann-like Domain"/>
    <property type="match status" value="1"/>
</dbReference>
<dbReference type="InterPro" id="IPR003781">
    <property type="entry name" value="CoA-bd"/>
</dbReference>
<dbReference type="SMART" id="SM00881">
    <property type="entry name" value="CoA_binding"/>
    <property type="match status" value="1"/>
</dbReference>
<keyword evidence="1" id="KW-0816">Tricarboxylic acid cycle</keyword>
<dbReference type="Pfam" id="PF13549">
    <property type="entry name" value="ATP-grasp_5"/>
    <property type="match status" value="1"/>
</dbReference>
<evidence type="ECO:0000256" key="2">
    <source>
        <dbReference type="PROSITE-ProRule" id="PRU00409"/>
    </source>
</evidence>
<dbReference type="Proteomes" id="UP001337723">
    <property type="component" value="Chromosome"/>
</dbReference>
<dbReference type="InterPro" id="IPR036291">
    <property type="entry name" value="NAD(P)-bd_dom_sf"/>
</dbReference>
<dbReference type="InterPro" id="IPR011761">
    <property type="entry name" value="ATP-grasp"/>
</dbReference>
<dbReference type="PANTHER" id="PTHR42793:SF4">
    <property type="entry name" value="BLL6376 PROTEIN"/>
    <property type="match status" value="1"/>
</dbReference>
<dbReference type="Pfam" id="PF13607">
    <property type="entry name" value="Succ_CoA_lig"/>
    <property type="match status" value="1"/>
</dbReference>
<dbReference type="GO" id="GO:0046872">
    <property type="term" value="F:metal ion binding"/>
    <property type="evidence" value="ECO:0007669"/>
    <property type="project" value="InterPro"/>
</dbReference>
<dbReference type="PANTHER" id="PTHR42793">
    <property type="entry name" value="COA BINDING DOMAIN CONTAINING PROTEIN"/>
    <property type="match status" value="1"/>
</dbReference>
<evidence type="ECO:0000313" key="4">
    <source>
        <dbReference type="EMBL" id="BDW84641.1"/>
    </source>
</evidence>
<gene>
    <name evidence="4" type="ORF">MACH21_08180</name>
</gene>
<dbReference type="GO" id="GO:0006099">
    <property type="term" value="P:tricarboxylic acid cycle"/>
    <property type="evidence" value="ECO:0007669"/>
    <property type="project" value="UniProtKB-KW"/>
</dbReference>
<accession>A0AA48HRC3</accession>
<dbReference type="InterPro" id="IPR013815">
    <property type="entry name" value="ATP_grasp_subdomain_1"/>
</dbReference>
<dbReference type="EMBL" id="AP027266">
    <property type="protein sequence ID" value="BDW84641.1"/>
    <property type="molecule type" value="Genomic_DNA"/>
</dbReference>
<keyword evidence="2" id="KW-0067">ATP-binding</keyword>
<protein>
    <submittedName>
        <fullName evidence="4">Acyl-CoA synthetase</fullName>
    </submittedName>
</protein>
<dbReference type="PROSITE" id="PS50975">
    <property type="entry name" value="ATP_GRASP"/>
    <property type="match status" value="1"/>
</dbReference>
<reference evidence="4 5" key="1">
    <citation type="submission" date="2023-01" db="EMBL/GenBank/DDBJ databases">
        <title>Complete genome sequence of Roseicyclus marinus strain Dej080120_10.</title>
        <authorList>
            <person name="Ueki S."/>
            <person name="Maruyama F."/>
        </authorList>
    </citation>
    <scope>NUCLEOTIDE SEQUENCE [LARGE SCALE GENOMIC DNA]</scope>
    <source>
        <strain evidence="4 5">Dej080120_10</strain>
    </source>
</reference>
<feature type="domain" description="ATP-grasp" evidence="3">
    <location>
        <begin position="485"/>
        <end position="681"/>
    </location>
</feature>
<proteinExistence type="predicted"/>
<dbReference type="GO" id="GO:0005524">
    <property type="term" value="F:ATP binding"/>
    <property type="evidence" value="ECO:0007669"/>
    <property type="project" value="UniProtKB-UniRule"/>
</dbReference>
<dbReference type="Gene3D" id="3.30.1490.20">
    <property type="entry name" value="ATP-grasp fold, A domain"/>
    <property type="match status" value="1"/>
</dbReference>